<evidence type="ECO:0000259" key="2">
    <source>
        <dbReference type="PROSITE" id="PS51832"/>
    </source>
</evidence>
<dbReference type="Gene3D" id="1.10.3210.10">
    <property type="entry name" value="Hypothetical protein af1432"/>
    <property type="match status" value="1"/>
</dbReference>
<keyword evidence="1" id="KW-1133">Transmembrane helix</keyword>
<proteinExistence type="predicted"/>
<keyword evidence="1" id="KW-0472">Membrane</keyword>
<feature type="domain" description="HD-GYP" evidence="2">
    <location>
        <begin position="224"/>
        <end position="419"/>
    </location>
</feature>
<sequence>MGQALPSVERLCLLRLAAMQLVIGLLAGAAYAARGRVAVEQPGELTGILVGAAIATAIAGLVLVGPLARRGKTRGALSYLVQAHKPDPADQTPLAEADLRAAAAMLGIDKLALLVREPGRRTNTAWGELHVLQRGRYLQHRVPISAADSTGDGPGFPVPPGVHLSPAPHVKRLVGQAGELGRIVVDTAPGTGTGGEHGTPETLLALLAAWWSMRLDNRRLGADAQARLLDIVESLITSVEAKDPYTSGHSKRVCKYAELVAQAMGITGRDLEEIAIGAALHDVGKLSIPEHVLRKPSKLDDEEWQQMQAHPKVGARIIDSFNQSYAVLHAIHHHHEHFNGKGYPSGLAGAAIPLSARIVGVADALDAMTSQRAYQRNRTVADALEEVRASAGRQFDPVVVDAMMRIPLAQLEAIAPPPLAPLAAIEAPAAPTTPAPAAASVLRLPVSLPVGAG</sequence>
<accession>A0A6J4JD52</accession>
<dbReference type="AlphaFoldDB" id="A0A6J4JD52"/>
<dbReference type="NCBIfam" id="TIGR00277">
    <property type="entry name" value="HDIG"/>
    <property type="match status" value="1"/>
</dbReference>
<feature type="transmembrane region" description="Helical" evidence="1">
    <location>
        <begin position="45"/>
        <end position="68"/>
    </location>
</feature>
<keyword evidence="1" id="KW-0812">Transmembrane</keyword>
<dbReference type="PANTHER" id="PTHR43155">
    <property type="entry name" value="CYCLIC DI-GMP PHOSPHODIESTERASE PA4108-RELATED"/>
    <property type="match status" value="1"/>
</dbReference>
<dbReference type="PROSITE" id="PS51832">
    <property type="entry name" value="HD_GYP"/>
    <property type="match status" value="1"/>
</dbReference>
<dbReference type="PANTHER" id="PTHR43155:SF2">
    <property type="entry name" value="CYCLIC DI-GMP PHOSPHODIESTERASE PA4108"/>
    <property type="match status" value="1"/>
</dbReference>
<dbReference type="InterPro" id="IPR003607">
    <property type="entry name" value="HD/PDEase_dom"/>
</dbReference>
<dbReference type="SUPFAM" id="SSF109604">
    <property type="entry name" value="HD-domain/PDEase-like"/>
    <property type="match status" value="1"/>
</dbReference>
<dbReference type="Pfam" id="PF13487">
    <property type="entry name" value="HD_5"/>
    <property type="match status" value="1"/>
</dbReference>
<dbReference type="SMART" id="SM00471">
    <property type="entry name" value="HDc"/>
    <property type="match status" value="1"/>
</dbReference>
<dbReference type="CDD" id="cd00077">
    <property type="entry name" value="HDc"/>
    <property type="match status" value="1"/>
</dbReference>
<dbReference type="EMBL" id="CADCTC010000184">
    <property type="protein sequence ID" value="CAA9274240.1"/>
    <property type="molecule type" value="Genomic_DNA"/>
</dbReference>
<dbReference type="InterPro" id="IPR037522">
    <property type="entry name" value="HD_GYP_dom"/>
</dbReference>
<gene>
    <name evidence="3" type="ORF">AVDCRST_MAG77-3332</name>
</gene>
<reference evidence="3" key="1">
    <citation type="submission" date="2020-02" db="EMBL/GenBank/DDBJ databases">
        <authorList>
            <person name="Meier V. D."/>
        </authorList>
    </citation>
    <scope>NUCLEOTIDE SEQUENCE</scope>
    <source>
        <strain evidence="3">AVDCRST_MAG77</strain>
    </source>
</reference>
<organism evidence="3">
    <name type="scientific">uncultured Chloroflexota bacterium</name>
    <dbReference type="NCBI Taxonomy" id="166587"/>
    <lineage>
        <taxon>Bacteria</taxon>
        <taxon>Bacillati</taxon>
        <taxon>Chloroflexota</taxon>
        <taxon>environmental samples</taxon>
    </lineage>
</organism>
<evidence type="ECO:0000256" key="1">
    <source>
        <dbReference type="SAM" id="Phobius"/>
    </source>
</evidence>
<protein>
    <submittedName>
        <fullName evidence="3">Response regulator</fullName>
    </submittedName>
</protein>
<name>A0A6J4JD52_9CHLR</name>
<dbReference type="InterPro" id="IPR006675">
    <property type="entry name" value="HDIG_dom"/>
</dbReference>
<feature type="transmembrane region" description="Helical" evidence="1">
    <location>
        <begin position="12"/>
        <end position="33"/>
    </location>
</feature>
<evidence type="ECO:0000313" key="3">
    <source>
        <dbReference type="EMBL" id="CAA9274240.1"/>
    </source>
</evidence>